<dbReference type="PANTHER" id="PTHR40465">
    <property type="entry name" value="CHROMOSOME 1, WHOLE GENOME SHOTGUN SEQUENCE"/>
    <property type="match status" value="1"/>
</dbReference>
<comment type="caution">
    <text evidence="2">The sequence shown here is derived from an EMBL/GenBank/DDBJ whole genome shotgun (WGS) entry which is preliminary data.</text>
</comment>
<feature type="transmembrane region" description="Helical" evidence="1">
    <location>
        <begin position="230"/>
        <end position="250"/>
    </location>
</feature>
<keyword evidence="1" id="KW-0812">Transmembrane</keyword>
<feature type="non-terminal residue" evidence="2">
    <location>
        <position position="326"/>
    </location>
</feature>
<feature type="transmembrane region" description="Helical" evidence="1">
    <location>
        <begin position="54"/>
        <end position="78"/>
    </location>
</feature>
<feature type="transmembrane region" description="Helical" evidence="1">
    <location>
        <begin position="204"/>
        <end position="224"/>
    </location>
</feature>
<dbReference type="AlphaFoldDB" id="A0AAD7ACH2"/>
<keyword evidence="1" id="KW-0472">Membrane</keyword>
<sequence length="326" mass="35774">MSTDVPFPSPTQLQENIGVLFTGYSLSIIAYGFTFFQTYIYFSHSGSNSGGLNLLVGAVFALDTIASVLLSDITYFYMVTTFPFMGGLLSFDLKFAGYLLLSVITVFIVQLFYAFELWKLQENRVVSSTVGIIAIMAFALGLAMVVLIWNDSIVAHWSMLHMEVVIALFHTFTFLAAALIAFAQSPPKTPTMLIGRLPATFVYLIPYGGLAAAVQFSCLVVFVVRPHKLFWIPFHLVANKLFVNGLLYMLNAHRTSAHDSMKTETSQDVAPKSTTSIIVFGGPAQASQGTRVNISTSTQMDQGAELPKTVNDHHDAFDDVIPGHKI</sequence>
<evidence type="ECO:0000256" key="1">
    <source>
        <dbReference type="SAM" id="Phobius"/>
    </source>
</evidence>
<dbReference type="EMBL" id="JARIHO010000009">
    <property type="protein sequence ID" value="KAJ7355163.1"/>
    <property type="molecule type" value="Genomic_DNA"/>
</dbReference>
<feature type="transmembrane region" description="Helical" evidence="1">
    <location>
        <begin position="164"/>
        <end position="183"/>
    </location>
</feature>
<accession>A0AAD7ACH2</accession>
<dbReference type="PANTHER" id="PTHR40465:SF1">
    <property type="entry name" value="DUF6534 DOMAIN-CONTAINING PROTEIN"/>
    <property type="match status" value="1"/>
</dbReference>
<evidence type="ECO:0000313" key="3">
    <source>
        <dbReference type="Proteomes" id="UP001218218"/>
    </source>
</evidence>
<gene>
    <name evidence="2" type="ORF">DFH08DRAFT_851858</name>
</gene>
<name>A0AAD7ACH2_9AGAR</name>
<protein>
    <submittedName>
        <fullName evidence="2">Uncharacterized protein</fullName>
    </submittedName>
</protein>
<keyword evidence="3" id="KW-1185">Reference proteome</keyword>
<proteinExistence type="predicted"/>
<keyword evidence="1" id="KW-1133">Transmembrane helix</keyword>
<feature type="transmembrane region" description="Helical" evidence="1">
    <location>
        <begin position="20"/>
        <end position="42"/>
    </location>
</feature>
<feature type="transmembrane region" description="Helical" evidence="1">
    <location>
        <begin position="130"/>
        <end position="149"/>
    </location>
</feature>
<dbReference type="Proteomes" id="UP001218218">
    <property type="component" value="Unassembled WGS sequence"/>
</dbReference>
<evidence type="ECO:0000313" key="2">
    <source>
        <dbReference type="EMBL" id="KAJ7355163.1"/>
    </source>
</evidence>
<feature type="transmembrane region" description="Helical" evidence="1">
    <location>
        <begin position="98"/>
        <end position="118"/>
    </location>
</feature>
<reference evidence="2" key="1">
    <citation type="submission" date="2023-03" db="EMBL/GenBank/DDBJ databases">
        <title>Massive genome expansion in bonnet fungi (Mycena s.s.) driven by repeated elements and novel gene families across ecological guilds.</title>
        <authorList>
            <consortium name="Lawrence Berkeley National Laboratory"/>
            <person name="Harder C.B."/>
            <person name="Miyauchi S."/>
            <person name="Viragh M."/>
            <person name="Kuo A."/>
            <person name="Thoen E."/>
            <person name="Andreopoulos B."/>
            <person name="Lu D."/>
            <person name="Skrede I."/>
            <person name="Drula E."/>
            <person name="Henrissat B."/>
            <person name="Morin E."/>
            <person name="Kohler A."/>
            <person name="Barry K."/>
            <person name="LaButti K."/>
            <person name="Morin E."/>
            <person name="Salamov A."/>
            <person name="Lipzen A."/>
            <person name="Mereny Z."/>
            <person name="Hegedus B."/>
            <person name="Baldrian P."/>
            <person name="Stursova M."/>
            <person name="Weitz H."/>
            <person name="Taylor A."/>
            <person name="Grigoriev I.V."/>
            <person name="Nagy L.G."/>
            <person name="Martin F."/>
            <person name="Kauserud H."/>
        </authorList>
    </citation>
    <scope>NUCLEOTIDE SEQUENCE</scope>
    <source>
        <strain evidence="2">CBHHK002</strain>
    </source>
</reference>
<organism evidence="2 3">
    <name type="scientific">Mycena albidolilacea</name>
    <dbReference type="NCBI Taxonomy" id="1033008"/>
    <lineage>
        <taxon>Eukaryota</taxon>
        <taxon>Fungi</taxon>
        <taxon>Dikarya</taxon>
        <taxon>Basidiomycota</taxon>
        <taxon>Agaricomycotina</taxon>
        <taxon>Agaricomycetes</taxon>
        <taxon>Agaricomycetidae</taxon>
        <taxon>Agaricales</taxon>
        <taxon>Marasmiineae</taxon>
        <taxon>Mycenaceae</taxon>
        <taxon>Mycena</taxon>
    </lineage>
</organism>